<dbReference type="SUPFAM" id="SSF52540">
    <property type="entry name" value="P-loop containing nucleoside triphosphate hydrolases"/>
    <property type="match status" value="1"/>
</dbReference>
<dbReference type="EC" id="2.7.4.9" evidence="2 11"/>
<dbReference type="FunFam" id="3.40.50.300:FF:000225">
    <property type="entry name" value="Thymidylate kinase"/>
    <property type="match status" value="1"/>
</dbReference>
<dbReference type="PANTHER" id="PTHR10344">
    <property type="entry name" value="THYMIDYLATE KINASE"/>
    <property type="match status" value="1"/>
</dbReference>
<dbReference type="PROSITE" id="PS01331">
    <property type="entry name" value="THYMIDYLATE_KINASE"/>
    <property type="match status" value="1"/>
</dbReference>
<keyword evidence="6 11" id="KW-0547">Nucleotide-binding</keyword>
<evidence type="ECO:0000313" key="13">
    <source>
        <dbReference type="EMBL" id="KKU19074.1"/>
    </source>
</evidence>
<dbReference type="InterPro" id="IPR027417">
    <property type="entry name" value="P-loop_NTPase"/>
</dbReference>
<dbReference type="PANTHER" id="PTHR10344:SF4">
    <property type="entry name" value="UMP-CMP KINASE 2, MITOCHONDRIAL"/>
    <property type="match status" value="1"/>
</dbReference>
<name>A0A0G1NEV7_9BACT</name>
<evidence type="ECO:0000313" key="14">
    <source>
        <dbReference type="Proteomes" id="UP000034644"/>
    </source>
</evidence>
<evidence type="ECO:0000256" key="1">
    <source>
        <dbReference type="ARBA" id="ARBA00009776"/>
    </source>
</evidence>
<reference evidence="13 14" key="1">
    <citation type="journal article" date="2015" name="Nature">
        <title>rRNA introns, odd ribosomes, and small enigmatic genomes across a large radiation of phyla.</title>
        <authorList>
            <person name="Brown C.T."/>
            <person name="Hug L.A."/>
            <person name="Thomas B.C."/>
            <person name="Sharon I."/>
            <person name="Castelle C.J."/>
            <person name="Singh A."/>
            <person name="Wilkins M.J."/>
            <person name="Williams K.H."/>
            <person name="Banfield J.F."/>
        </authorList>
    </citation>
    <scope>NUCLEOTIDE SEQUENCE [LARGE SCALE GENOMIC DNA]</scope>
</reference>
<evidence type="ECO:0000256" key="7">
    <source>
        <dbReference type="ARBA" id="ARBA00022777"/>
    </source>
</evidence>
<dbReference type="Proteomes" id="UP000034644">
    <property type="component" value="Unassembled WGS sequence"/>
</dbReference>
<dbReference type="InterPro" id="IPR039430">
    <property type="entry name" value="Thymidylate_kin-like_dom"/>
</dbReference>
<dbReference type="GO" id="GO:0005829">
    <property type="term" value="C:cytosol"/>
    <property type="evidence" value="ECO:0007669"/>
    <property type="project" value="TreeGrafter"/>
</dbReference>
<dbReference type="InterPro" id="IPR018094">
    <property type="entry name" value="Thymidylate_kinase"/>
</dbReference>
<dbReference type="GO" id="GO:0005524">
    <property type="term" value="F:ATP binding"/>
    <property type="evidence" value="ECO:0007669"/>
    <property type="project" value="UniProtKB-UniRule"/>
</dbReference>
<keyword evidence="7 11" id="KW-0418">Kinase</keyword>
<evidence type="ECO:0000256" key="4">
    <source>
        <dbReference type="ARBA" id="ARBA00022679"/>
    </source>
</evidence>
<evidence type="ECO:0000256" key="3">
    <source>
        <dbReference type="ARBA" id="ARBA00017144"/>
    </source>
</evidence>
<dbReference type="InterPro" id="IPR018095">
    <property type="entry name" value="Thymidylate_kin_CS"/>
</dbReference>
<dbReference type="AlphaFoldDB" id="A0A0G1NEV7"/>
<comment type="catalytic activity">
    <reaction evidence="9 11">
        <text>dTMP + ATP = dTDP + ADP</text>
        <dbReference type="Rhea" id="RHEA:13517"/>
        <dbReference type="ChEBI" id="CHEBI:30616"/>
        <dbReference type="ChEBI" id="CHEBI:58369"/>
        <dbReference type="ChEBI" id="CHEBI:63528"/>
        <dbReference type="ChEBI" id="CHEBI:456216"/>
        <dbReference type="EC" id="2.7.4.9"/>
    </reaction>
</comment>
<accession>A0A0G1NEV7</accession>
<evidence type="ECO:0000256" key="5">
    <source>
        <dbReference type="ARBA" id="ARBA00022727"/>
    </source>
</evidence>
<gene>
    <name evidence="11" type="primary">tmk</name>
    <name evidence="13" type="ORF">UX27_C0011G0005</name>
</gene>
<protein>
    <recommendedName>
        <fullName evidence="3 11">Thymidylate kinase</fullName>
        <ecNumber evidence="2 11">2.7.4.9</ecNumber>
    </recommendedName>
    <alternativeName>
        <fullName evidence="11">dTMP kinase</fullName>
    </alternativeName>
</protein>
<sequence length="205" mass="23438">MKKRDKFIVFEGGEGSGKTTVARFILQTLENLGLKTLLTHEPGGTKLGTDIRKILLYEESIHPRTELLLFLADRAEHVERTIKPALAEGKIVICDRFDGSTFAYQGGARAVDFDLILVMNAFAKDNLVPDLYILFDVSPEVGLNREGKNVTRFEKEELDLHRRVRRAYLSMARNDDEHWAIVDAEQPLEDVKQKVLEIFKKRKII</sequence>
<dbReference type="GO" id="GO:0006235">
    <property type="term" value="P:dTTP biosynthetic process"/>
    <property type="evidence" value="ECO:0007669"/>
    <property type="project" value="UniProtKB-UniRule"/>
</dbReference>
<dbReference type="GO" id="GO:0006227">
    <property type="term" value="P:dUDP biosynthetic process"/>
    <property type="evidence" value="ECO:0007669"/>
    <property type="project" value="TreeGrafter"/>
</dbReference>
<evidence type="ECO:0000256" key="8">
    <source>
        <dbReference type="ARBA" id="ARBA00022840"/>
    </source>
</evidence>
<dbReference type="PATRIC" id="fig|1618614.3.peg.185"/>
<dbReference type="HAMAP" id="MF_00165">
    <property type="entry name" value="Thymidylate_kinase"/>
    <property type="match status" value="1"/>
</dbReference>
<comment type="caution">
    <text evidence="13">The sequence shown here is derived from an EMBL/GenBank/DDBJ whole genome shotgun (WGS) entry which is preliminary data.</text>
</comment>
<proteinExistence type="inferred from homology"/>
<feature type="binding site" evidence="11">
    <location>
        <begin position="12"/>
        <end position="19"/>
    </location>
    <ligand>
        <name>ATP</name>
        <dbReference type="ChEBI" id="CHEBI:30616"/>
    </ligand>
</feature>
<comment type="similarity">
    <text evidence="1 11">Belongs to the thymidylate kinase family.</text>
</comment>
<evidence type="ECO:0000256" key="2">
    <source>
        <dbReference type="ARBA" id="ARBA00012980"/>
    </source>
</evidence>
<dbReference type="NCBIfam" id="TIGR00041">
    <property type="entry name" value="DTMP_kinase"/>
    <property type="match status" value="1"/>
</dbReference>
<dbReference type="EMBL" id="LCLO01000011">
    <property type="protein sequence ID" value="KKU19074.1"/>
    <property type="molecule type" value="Genomic_DNA"/>
</dbReference>
<dbReference type="CDD" id="cd01672">
    <property type="entry name" value="TMPK"/>
    <property type="match status" value="1"/>
</dbReference>
<dbReference type="GO" id="GO:0006233">
    <property type="term" value="P:dTDP biosynthetic process"/>
    <property type="evidence" value="ECO:0007669"/>
    <property type="project" value="InterPro"/>
</dbReference>
<evidence type="ECO:0000256" key="9">
    <source>
        <dbReference type="ARBA" id="ARBA00048743"/>
    </source>
</evidence>
<feature type="domain" description="Thymidylate kinase-like" evidence="12">
    <location>
        <begin position="10"/>
        <end position="195"/>
    </location>
</feature>
<keyword evidence="4 11" id="KW-0808">Transferase</keyword>
<evidence type="ECO:0000256" key="10">
    <source>
        <dbReference type="ARBA" id="ARBA00057735"/>
    </source>
</evidence>
<evidence type="ECO:0000259" key="12">
    <source>
        <dbReference type="Pfam" id="PF02223"/>
    </source>
</evidence>
<organism evidence="13 14">
    <name type="scientific">Candidatus Azambacteria bacterium GW2011_GWA2_45_90</name>
    <dbReference type="NCBI Taxonomy" id="1618614"/>
    <lineage>
        <taxon>Bacteria</taxon>
        <taxon>Candidatus Azamiibacteriota</taxon>
    </lineage>
</organism>
<keyword evidence="8 11" id="KW-0067">ATP-binding</keyword>
<comment type="function">
    <text evidence="10 11">Phosphorylation of dTMP to form dTDP in both de novo and salvage pathways of dTTP synthesis.</text>
</comment>
<keyword evidence="5 11" id="KW-0545">Nucleotide biosynthesis</keyword>
<dbReference type="GO" id="GO:0004798">
    <property type="term" value="F:dTMP kinase activity"/>
    <property type="evidence" value="ECO:0007669"/>
    <property type="project" value="UniProtKB-UniRule"/>
</dbReference>
<dbReference type="Pfam" id="PF02223">
    <property type="entry name" value="Thymidylate_kin"/>
    <property type="match status" value="1"/>
</dbReference>
<evidence type="ECO:0000256" key="6">
    <source>
        <dbReference type="ARBA" id="ARBA00022741"/>
    </source>
</evidence>
<dbReference type="Gene3D" id="3.40.50.300">
    <property type="entry name" value="P-loop containing nucleotide triphosphate hydrolases"/>
    <property type="match status" value="1"/>
</dbReference>
<evidence type="ECO:0000256" key="11">
    <source>
        <dbReference type="HAMAP-Rule" id="MF_00165"/>
    </source>
</evidence>